<dbReference type="Proteomes" id="UP000193933">
    <property type="component" value="Unassembled WGS sequence"/>
</dbReference>
<name>A0A1X1C075_9GAMM</name>
<evidence type="ECO:0008006" key="3">
    <source>
        <dbReference type="Google" id="ProtNLM"/>
    </source>
</evidence>
<dbReference type="EMBL" id="MLFN01000007">
    <property type="protein sequence ID" value="ORM54725.1"/>
    <property type="molecule type" value="Genomic_DNA"/>
</dbReference>
<accession>A0A1X1C075</accession>
<gene>
    <name evidence="1" type="ORF">HA41_04600</name>
</gene>
<sequence>MEATKKFILDGLANFGLSDLPGRPYDSSFQLLASPPQRKRVIIMGFNGSLVDAHITNAQSIEKDFESPYISNVQNGIEGAWGITHLAKRLQQIPAGLGYDWQDVLYTNALMMCSKNAASLKVEALAKNQSLEEITINSMRFFENVTLPLCNPEVIIAYSNGLSSLSAASLLLKHFGDVSTLKYSHPKGYYTTYAFYAKFHGQRVPVVCVRHMSRFKPHDEYIKSAISLMK</sequence>
<dbReference type="OrthoDB" id="6871985at2"/>
<proteinExistence type="predicted"/>
<keyword evidence="2" id="KW-1185">Reference proteome</keyword>
<reference evidence="1 2" key="1">
    <citation type="journal article" date="2017" name="Antonie Van Leeuwenhoek">
        <title>Phylogenomic resolution of the bacterial genus Pantoea and its relationship with Erwinia and Tatumella.</title>
        <authorList>
            <person name="Palmer M."/>
            <person name="Steenkamp E.T."/>
            <person name="Coetzee M.P."/>
            <person name="Chan W.Y."/>
            <person name="van Zyl E."/>
            <person name="De Maayer P."/>
            <person name="Coutinho T.A."/>
            <person name="Blom J."/>
            <person name="Smits T.H."/>
            <person name="Duffy B."/>
            <person name="Venter S.N."/>
        </authorList>
    </citation>
    <scope>NUCLEOTIDE SEQUENCE [LARGE SCALE GENOMIC DNA]</scope>
    <source>
        <strain evidence="1 2">LMG 24534</strain>
    </source>
</reference>
<evidence type="ECO:0000313" key="2">
    <source>
        <dbReference type="Proteomes" id="UP000193933"/>
    </source>
</evidence>
<dbReference type="RefSeq" id="WP_094119789.1">
    <property type="nucleotide sequence ID" value="NZ_MLFN01000007.1"/>
</dbReference>
<organism evidence="1 2">
    <name type="scientific">Pantoea conspicua</name>
    <dbReference type="NCBI Taxonomy" id="472705"/>
    <lineage>
        <taxon>Bacteria</taxon>
        <taxon>Pseudomonadati</taxon>
        <taxon>Pseudomonadota</taxon>
        <taxon>Gammaproteobacteria</taxon>
        <taxon>Enterobacterales</taxon>
        <taxon>Erwiniaceae</taxon>
        <taxon>Pantoea</taxon>
    </lineage>
</organism>
<comment type="caution">
    <text evidence="1">The sequence shown here is derived from an EMBL/GenBank/DDBJ whole genome shotgun (WGS) entry which is preliminary data.</text>
</comment>
<dbReference type="AlphaFoldDB" id="A0A1X1C075"/>
<evidence type="ECO:0000313" key="1">
    <source>
        <dbReference type="EMBL" id="ORM54725.1"/>
    </source>
</evidence>
<protein>
    <recommendedName>
        <fullName evidence="3">Uracil-DNA glycosylase-like domain-containing protein</fullName>
    </recommendedName>
</protein>